<dbReference type="Proteomes" id="UP001165090">
    <property type="component" value="Unassembled WGS sequence"/>
</dbReference>
<evidence type="ECO:0000259" key="2">
    <source>
        <dbReference type="Pfam" id="PF01154"/>
    </source>
</evidence>
<feature type="non-terminal residue" evidence="3">
    <location>
        <position position="133"/>
    </location>
</feature>
<dbReference type="PANTHER" id="PTHR43323">
    <property type="entry name" value="3-HYDROXY-3-METHYLGLUTARYL COENZYME A SYNTHASE"/>
    <property type="match status" value="1"/>
</dbReference>
<keyword evidence="1" id="KW-0808">Transferase</keyword>
<keyword evidence="4" id="KW-1185">Reference proteome</keyword>
<dbReference type="Gene3D" id="3.40.47.10">
    <property type="match status" value="1"/>
</dbReference>
<organism evidence="3 4">
    <name type="scientific">Volvox africanus</name>
    <dbReference type="NCBI Taxonomy" id="51714"/>
    <lineage>
        <taxon>Eukaryota</taxon>
        <taxon>Viridiplantae</taxon>
        <taxon>Chlorophyta</taxon>
        <taxon>core chlorophytes</taxon>
        <taxon>Chlorophyceae</taxon>
        <taxon>CS clade</taxon>
        <taxon>Chlamydomonadales</taxon>
        <taxon>Volvocaceae</taxon>
        <taxon>Volvox</taxon>
    </lineage>
</organism>
<protein>
    <recommendedName>
        <fullName evidence="2">Hydroxymethylglutaryl-coenzyme A synthase N-terminal domain-containing protein</fullName>
    </recommendedName>
</protein>
<dbReference type="EMBL" id="BSDZ01000079">
    <property type="protein sequence ID" value="GLI68020.1"/>
    <property type="molecule type" value="Genomic_DNA"/>
</dbReference>
<dbReference type="SUPFAM" id="SSF53901">
    <property type="entry name" value="Thiolase-like"/>
    <property type="match status" value="1"/>
</dbReference>
<evidence type="ECO:0000313" key="4">
    <source>
        <dbReference type="Proteomes" id="UP001165090"/>
    </source>
</evidence>
<reference evidence="3 4" key="1">
    <citation type="journal article" date="2023" name="IScience">
        <title>Expanded male sex-determining region conserved during the evolution of homothallism in the green alga Volvox.</title>
        <authorList>
            <person name="Yamamoto K."/>
            <person name="Matsuzaki R."/>
            <person name="Mahakham W."/>
            <person name="Heman W."/>
            <person name="Sekimoto H."/>
            <person name="Kawachi M."/>
            <person name="Minakuchi Y."/>
            <person name="Toyoda A."/>
            <person name="Nozaki H."/>
        </authorList>
    </citation>
    <scope>NUCLEOTIDE SEQUENCE [LARGE SCALE GENOMIC DNA]</scope>
    <source>
        <strain evidence="3 4">NIES-4468</strain>
    </source>
</reference>
<gene>
    <name evidence="3" type="ORF">VaNZ11_012321</name>
</gene>
<dbReference type="PANTHER" id="PTHR43323:SF2">
    <property type="entry name" value="HYDROXYMETHYLGLUTARYL-COA SYNTHASE"/>
    <property type="match status" value="1"/>
</dbReference>
<dbReference type="InterPro" id="IPR013528">
    <property type="entry name" value="HMG_CoA_synth_N"/>
</dbReference>
<accession>A0ABQ5SDR1</accession>
<dbReference type="InterPro" id="IPR016039">
    <property type="entry name" value="Thiolase-like"/>
</dbReference>
<evidence type="ECO:0000313" key="3">
    <source>
        <dbReference type="EMBL" id="GLI68020.1"/>
    </source>
</evidence>
<evidence type="ECO:0000256" key="1">
    <source>
        <dbReference type="ARBA" id="ARBA00022679"/>
    </source>
</evidence>
<comment type="caution">
    <text evidence="3">The sequence shown here is derived from an EMBL/GenBank/DDBJ whole genome shotgun (WGS) entry which is preliminary data.</text>
</comment>
<name>A0ABQ5SDR1_9CHLO</name>
<proteinExistence type="predicted"/>
<feature type="domain" description="Hydroxymethylglutaryl-coenzyme A synthase N-terminal" evidence="2">
    <location>
        <begin position="13"/>
        <end position="114"/>
    </location>
</feature>
<sequence length="133" mass="14692">MSAIWRHFKDPPRPDAVGILAVDVYFPTQQVLMSDQEAADGCPGKYTQGLGQEGMSFCNDREDVVSMALTVTHSLMEKYGVRPEEVGHVQVGTESGVDRSKSIKSHLMKLFSQQQTETQLKEQQGRSSCSING</sequence>
<dbReference type="Pfam" id="PF01154">
    <property type="entry name" value="HMG_CoA_synt_N"/>
    <property type="match status" value="1"/>
</dbReference>